<name>A0A090SRP8_9VIBR</name>
<keyword evidence="2" id="KW-1185">Reference proteome</keyword>
<evidence type="ECO:0000313" key="1">
    <source>
        <dbReference type="EMBL" id="GAL22007.1"/>
    </source>
</evidence>
<dbReference type="Proteomes" id="UP000029228">
    <property type="component" value="Unassembled WGS sequence"/>
</dbReference>
<evidence type="ECO:0000313" key="2">
    <source>
        <dbReference type="Proteomes" id="UP000029228"/>
    </source>
</evidence>
<dbReference type="AlphaFoldDB" id="A0A090SRP8"/>
<protein>
    <submittedName>
        <fullName evidence="1">DNA polymerase-like protein PA0670</fullName>
    </submittedName>
</protein>
<reference evidence="1 2" key="1">
    <citation type="submission" date="2014-09" db="EMBL/GenBank/DDBJ databases">
        <title>Vibrio maritimus JCM 19235. (C45) whole genome shotgun sequence.</title>
        <authorList>
            <person name="Sawabe T."/>
            <person name="Meirelles P."/>
            <person name="Nakanishi M."/>
            <person name="Sayaka M."/>
            <person name="Hattori M."/>
            <person name="Ohkuma M."/>
        </authorList>
    </citation>
    <scope>NUCLEOTIDE SEQUENCE [LARGE SCALE GENOMIC DNA]</scope>
    <source>
        <strain evidence="2">JCM19235</strain>
    </source>
</reference>
<sequence length="38" mass="4736">MDGNPVKRDYYVARSEQGQWLWIYRTEDKQWFIHGQFS</sequence>
<organism evidence="1 2">
    <name type="scientific">Vibrio maritimus</name>
    <dbReference type="NCBI Taxonomy" id="990268"/>
    <lineage>
        <taxon>Bacteria</taxon>
        <taxon>Pseudomonadati</taxon>
        <taxon>Pseudomonadota</taxon>
        <taxon>Gammaproteobacteria</taxon>
        <taxon>Vibrionales</taxon>
        <taxon>Vibrionaceae</taxon>
        <taxon>Vibrio</taxon>
    </lineage>
</organism>
<accession>A0A090SRP8</accession>
<comment type="caution">
    <text evidence="1">The sequence shown here is derived from an EMBL/GenBank/DDBJ whole genome shotgun (WGS) entry which is preliminary data.</text>
</comment>
<dbReference type="STRING" id="990268.JCM19235_1833"/>
<dbReference type="EMBL" id="BBMR01000010">
    <property type="protein sequence ID" value="GAL22007.1"/>
    <property type="molecule type" value="Genomic_DNA"/>
</dbReference>
<gene>
    <name evidence="1" type="ORF">JCM19235_1833</name>
</gene>
<proteinExistence type="predicted"/>